<feature type="non-terminal residue" evidence="1">
    <location>
        <position position="1"/>
    </location>
</feature>
<gene>
    <name evidence="1" type="ORF">COCMIDRAFT_102085</name>
</gene>
<accession>W6Z5X9</accession>
<dbReference type="Proteomes" id="UP000054032">
    <property type="component" value="Unassembled WGS sequence"/>
</dbReference>
<name>W6Z5X9_COCMI</name>
<reference evidence="1 2" key="1">
    <citation type="journal article" date="2013" name="PLoS Genet.">
        <title>Comparative genome structure, secondary metabolite, and effector coding capacity across Cochliobolus pathogens.</title>
        <authorList>
            <person name="Condon B.J."/>
            <person name="Leng Y."/>
            <person name="Wu D."/>
            <person name="Bushley K.E."/>
            <person name="Ohm R.A."/>
            <person name="Otillar R."/>
            <person name="Martin J."/>
            <person name="Schackwitz W."/>
            <person name="Grimwood J."/>
            <person name="MohdZainudin N."/>
            <person name="Xue C."/>
            <person name="Wang R."/>
            <person name="Manning V.A."/>
            <person name="Dhillon B."/>
            <person name="Tu Z.J."/>
            <person name="Steffenson B.J."/>
            <person name="Salamov A."/>
            <person name="Sun H."/>
            <person name="Lowry S."/>
            <person name="LaButti K."/>
            <person name="Han J."/>
            <person name="Copeland A."/>
            <person name="Lindquist E."/>
            <person name="Barry K."/>
            <person name="Schmutz J."/>
            <person name="Baker S.E."/>
            <person name="Ciuffetti L.M."/>
            <person name="Grigoriev I.V."/>
            <person name="Zhong S."/>
            <person name="Turgeon B.G."/>
        </authorList>
    </citation>
    <scope>NUCLEOTIDE SEQUENCE [LARGE SCALE GENOMIC DNA]</scope>
    <source>
        <strain evidence="1 2">ATCC 44560</strain>
    </source>
</reference>
<evidence type="ECO:0000313" key="1">
    <source>
        <dbReference type="EMBL" id="EUC42964.1"/>
    </source>
</evidence>
<organism evidence="1 2">
    <name type="scientific">Bipolaris oryzae ATCC 44560</name>
    <dbReference type="NCBI Taxonomy" id="930090"/>
    <lineage>
        <taxon>Eukaryota</taxon>
        <taxon>Fungi</taxon>
        <taxon>Dikarya</taxon>
        <taxon>Ascomycota</taxon>
        <taxon>Pezizomycotina</taxon>
        <taxon>Dothideomycetes</taxon>
        <taxon>Pleosporomycetidae</taxon>
        <taxon>Pleosporales</taxon>
        <taxon>Pleosporineae</taxon>
        <taxon>Pleosporaceae</taxon>
        <taxon>Bipolaris</taxon>
    </lineage>
</organism>
<protein>
    <submittedName>
        <fullName evidence="1">Uncharacterized protein</fullName>
    </submittedName>
</protein>
<dbReference type="KEGG" id="bor:COCMIDRAFT_102085"/>
<proteinExistence type="predicted"/>
<dbReference type="AlphaFoldDB" id="W6Z5X9"/>
<keyword evidence="2" id="KW-1185">Reference proteome</keyword>
<dbReference type="GeneID" id="19118007"/>
<dbReference type="EMBL" id="KI964043">
    <property type="protein sequence ID" value="EUC42964.1"/>
    <property type="molecule type" value="Genomic_DNA"/>
</dbReference>
<sequence>LGSVGEGDKRLVLRNPGLRRDVTRRGHEAAALNVIPGRPSHWLLRHQGAASPPWPWILTYNCTKNASQQAIHTSVNITNKRTSRLSRHTCTYAFFPIALPRHHLPTHCHVIVRKLEKTISAANVSPW</sequence>
<dbReference type="RefSeq" id="XP_007690507.1">
    <property type="nucleotide sequence ID" value="XM_007692317.1"/>
</dbReference>
<evidence type="ECO:0000313" key="2">
    <source>
        <dbReference type="Proteomes" id="UP000054032"/>
    </source>
</evidence>
<dbReference type="HOGENOM" id="CLU_1970146_0_0_1"/>